<feature type="domain" description="Membrane transport protein MMPL" evidence="8">
    <location>
        <begin position="659"/>
        <end position="820"/>
    </location>
</feature>
<dbReference type="GeneID" id="36835198"/>
<gene>
    <name evidence="9" type="ORF">DFR87_07610</name>
</gene>
<dbReference type="InterPro" id="IPR004869">
    <property type="entry name" value="MMPL_dom"/>
</dbReference>
<organism evidence="9 10">
    <name type="scientific">Metallosphaera hakonensis JCM 8857 = DSM 7519</name>
    <dbReference type="NCBI Taxonomy" id="1293036"/>
    <lineage>
        <taxon>Archaea</taxon>
        <taxon>Thermoproteota</taxon>
        <taxon>Thermoprotei</taxon>
        <taxon>Sulfolobales</taxon>
        <taxon>Sulfolobaceae</taxon>
        <taxon>Metallosphaera</taxon>
    </lineage>
</organism>
<feature type="transmembrane region" description="Helical" evidence="7">
    <location>
        <begin position="753"/>
        <end position="775"/>
    </location>
</feature>
<accession>A0A2U9IUQ0</accession>
<dbReference type="KEGG" id="mhk:DFR87_07610"/>
<dbReference type="PANTHER" id="PTHR33406">
    <property type="entry name" value="MEMBRANE PROTEIN MJ1562-RELATED"/>
    <property type="match status" value="1"/>
</dbReference>
<proteinExistence type="inferred from homology"/>
<feature type="transmembrane region" description="Helical" evidence="7">
    <location>
        <begin position="683"/>
        <end position="704"/>
    </location>
</feature>
<dbReference type="InterPro" id="IPR050545">
    <property type="entry name" value="Mycobact_MmpL"/>
</dbReference>
<evidence type="ECO:0000259" key="8">
    <source>
        <dbReference type="Pfam" id="PF03176"/>
    </source>
</evidence>
<name>A0A2U9IUQ0_9CREN</name>
<keyword evidence="3" id="KW-1003">Cell membrane</keyword>
<evidence type="ECO:0000256" key="3">
    <source>
        <dbReference type="ARBA" id="ARBA00022475"/>
    </source>
</evidence>
<dbReference type="Gene3D" id="1.20.1640.10">
    <property type="entry name" value="Multidrug efflux transporter AcrB transmembrane domain"/>
    <property type="match status" value="2"/>
</dbReference>
<evidence type="ECO:0000256" key="2">
    <source>
        <dbReference type="ARBA" id="ARBA00010157"/>
    </source>
</evidence>
<dbReference type="EMBL" id="CP029287">
    <property type="protein sequence ID" value="AWR99577.1"/>
    <property type="molecule type" value="Genomic_DNA"/>
</dbReference>
<keyword evidence="6 7" id="KW-0472">Membrane</keyword>
<evidence type="ECO:0000313" key="10">
    <source>
        <dbReference type="Proteomes" id="UP000247586"/>
    </source>
</evidence>
<reference evidence="10" key="2">
    <citation type="submission" date="2020-03" db="EMBL/GenBank/DDBJ databases">
        <title>Complete Genome Sequences of Extremely Thermoacidophilic, Metal-Mobilizing Type-Strain Members of the Archaeal Family Sulfolobaceae: Acidianus brierleyi DSM-1651T, Acidianus sulfidivorans DSM-18786T, Metallosphaera hakonensis DSM-7519T, and Metallosphaera prunae DSM-10039T.</title>
        <authorList>
            <person name="Counts J.A."/>
            <person name="Kelly R.M."/>
        </authorList>
    </citation>
    <scope>NUCLEOTIDE SEQUENCE [LARGE SCALE GENOMIC DNA]</scope>
    <source>
        <strain evidence="10">HO1-1</strain>
    </source>
</reference>
<evidence type="ECO:0000256" key="6">
    <source>
        <dbReference type="ARBA" id="ARBA00023136"/>
    </source>
</evidence>
<keyword evidence="5 7" id="KW-1133">Transmembrane helix</keyword>
<evidence type="ECO:0000256" key="4">
    <source>
        <dbReference type="ARBA" id="ARBA00022692"/>
    </source>
</evidence>
<feature type="transmembrane region" description="Helical" evidence="7">
    <location>
        <begin position="440"/>
        <end position="463"/>
    </location>
</feature>
<protein>
    <submittedName>
        <fullName evidence="9">Antibiotic transporter</fullName>
    </submittedName>
</protein>
<dbReference type="RefSeq" id="WP_110369260.1">
    <property type="nucleotide sequence ID" value="NZ_CP029287.2"/>
</dbReference>
<evidence type="ECO:0000256" key="7">
    <source>
        <dbReference type="SAM" id="Phobius"/>
    </source>
</evidence>
<evidence type="ECO:0000313" key="9">
    <source>
        <dbReference type="EMBL" id="AWR99577.1"/>
    </source>
</evidence>
<comment type="similarity">
    <text evidence="2">Belongs to the resistance-nodulation-cell division (RND) (TC 2.A.6) family. MmpL subfamily.</text>
</comment>
<feature type="transmembrane region" description="Helical" evidence="7">
    <location>
        <begin position="710"/>
        <end position="732"/>
    </location>
</feature>
<keyword evidence="10" id="KW-1185">Reference proteome</keyword>
<dbReference type="Proteomes" id="UP000247586">
    <property type="component" value="Chromosome"/>
</dbReference>
<comment type="subcellular location">
    <subcellularLocation>
        <location evidence="1">Cell membrane</location>
        <topology evidence="1">Multi-pass membrane protein</topology>
    </subcellularLocation>
</comment>
<dbReference type="SUPFAM" id="SSF82866">
    <property type="entry name" value="Multidrug efflux transporter AcrB transmembrane domain"/>
    <property type="match status" value="2"/>
</dbReference>
<feature type="domain" description="Membrane transport protein MMPL" evidence="8">
    <location>
        <begin position="294"/>
        <end position="463"/>
    </location>
</feature>
<dbReference type="PANTHER" id="PTHR33406:SF6">
    <property type="entry name" value="MEMBRANE PROTEIN YDGH-RELATED"/>
    <property type="match status" value="1"/>
</dbReference>
<reference evidence="10" key="3">
    <citation type="submission" date="2020-03" db="EMBL/GenBank/DDBJ databases">
        <title>Sequencing and Assembly of Multiple Reported Metal-Biooxidizing Members of the Extremely Thermoacidophilic Archaeal Family Sulfolobaceae.</title>
        <authorList>
            <person name="Counts J.A."/>
            <person name="Kelly R.M."/>
        </authorList>
    </citation>
    <scope>NUCLEOTIDE SEQUENCE [LARGE SCALE GENOMIC DNA]</scope>
    <source>
        <strain evidence="10">HO1-1</strain>
    </source>
</reference>
<dbReference type="Pfam" id="PF03176">
    <property type="entry name" value="MMPL"/>
    <property type="match status" value="2"/>
</dbReference>
<dbReference type="STRING" id="1293036.GCA_001315825_00204"/>
<evidence type="ECO:0000256" key="1">
    <source>
        <dbReference type="ARBA" id="ARBA00004651"/>
    </source>
</evidence>
<feature type="transmembrane region" description="Helical" evidence="7">
    <location>
        <begin position="312"/>
        <end position="331"/>
    </location>
</feature>
<dbReference type="GO" id="GO:0005886">
    <property type="term" value="C:plasma membrane"/>
    <property type="evidence" value="ECO:0007669"/>
    <property type="project" value="UniProtKB-SubCell"/>
</dbReference>
<feature type="transmembrane region" description="Helical" evidence="7">
    <location>
        <begin position="501"/>
        <end position="519"/>
    </location>
</feature>
<reference evidence="9 10" key="1">
    <citation type="submission" date="2018-05" db="EMBL/GenBank/DDBJ databases">
        <title>Complete Genome Sequences of Extremely Thermoacidophilic, Metal-Mobilizing Type-Strain Members of the Archaeal Family Sulfolobaceae: Acidianus brierleyi DSM-1651T, Acidianus sulfidivorans DSM-18786T, Metallosphaera hakonensis DSM-7519T, and Metallosphaera prunae DSM-10039T.</title>
        <authorList>
            <person name="Counts J.A."/>
            <person name="Kelly R.M."/>
        </authorList>
    </citation>
    <scope>NUCLEOTIDE SEQUENCE [LARGE SCALE GENOMIC DNA]</scope>
    <source>
        <strain evidence="9 10">HO1-1</strain>
    </source>
</reference>
<feature type="transmembrane region" description="Helical" evidence="7">
    <location>
        <begin position="338"/>
        <end position="359"/>
    </location>
</feature>
<keyword evidence="4 7" id="KW-0812">Transmembrane</keyword>
<dbReference type="AlphaFoldDB" id="A0A2U9IUQ0"/>
<sequence length="824" mass="91901">MKLLIPWLLLMILLAPFVLQAQNHFIYSDSPFLSTQYKSVLVENIVSHDFNVSQANTSNIYVIINGSYDQALVELKSNLSYLEGAKLLTPYDVIRYYQDQYISEVSPLVNQTEKELLKLHELYLNLTDLKSALLANISNFMYQLNVTYGTPLGINVKAPSSVIETYKTIYLVALENYSQLNASRIAGYLTFSDPFLIFFGYNNYTNESLARAFLINFNNYSYLIFLLTGKQVPLKAITNPYNYSLQLIESKIPPPPISLSDFHKNNSWLFIVQVPSNESLNRINTFMSKVHGLVTGHLPIYAQSELYTEQNLRIIDVVTVTLVGVLLVILLRSLIPILLLIGSAVIGVEVAYSVLILLGSVGYQIYYISGLVIPPIVFGIAIDYSLLFIYRYFEELRKGSKDPLHTAFRTAGKGALFSGLSITLAFISFLASPSPLLQNIGVALVASSLSSLLPSIGFIYTSLRGVSVKALSFPRKEVPSPSDSRSKYLSFMASLALRRKYWVAVFMVIFSIISVGIFLTHTTNVNANEIVPSSSESIVGLNRLTDLFNYSIDYAIIPGNPNETFPIIYNVSHEAITRNALVYGPASYGKTLFNSSGELSDRFYSHGYTLIMFYVPYPVFSNGAINFTKWLISTGLLVGGSNAQRIDIVSNTVHTYYSFTLPLTIILILVYLGVLLRSIALPVRLALSLLFSSVVGVAVMFLVFNSVYWLSPLIVFALLFSLGIDYDMFIILRIVEERGPDDDRIRRGVEKTGLVVTAAGLILTGAFISLTAVNMQFLREIGFAVGFSILFDTFIVRPFIVPAIMSILGKYNWWPGVRRNQSNA</sequence>
<dbReference type="OrthoDB" id="42357at2157"/>
<feature type="transmembrane region" description="Helical" evidence="7">
    <location>
        <begin position="414"/>
        <end position="434"/>
    </location>
</feature>
<feature type="transmembrane region" description="Helical" evidence="7">
    <location>
        <begin position="365"/>
        <end position="393"/>
    </location>
</feature>
<evidence type="ECO:0000256" key="5">
    <source>
        <dbReference type="ARBA" id="ARBA00022989"/>
    </source>
</evidence>
<feature type="transmembrane region" description="Helical" evidence="7">
    <location>
        <begin position="656"/>
        <end position="676"/>
    </location>
</feature>